<feature type="compositionally biased region" description="Basic residues" evidence="6">
    <location>
        <begin position="302"/>
        <end position="311"/>
    </location>
</feature>
<feature type="domain" description="TF-B3" evidence="7">
    <location>
        <begin position="141"/>
        <end position="232"/>
    </location>
</feature>
<comment type="caution">
    <text evidence="8">The sequence shown here is derived from an EMBL/GenBank/DDBJ whole genome shotgun (WGS) entry which is preliminary data.</text>
</comment>
<reference evidence="8 9" key="1">
    <citation type="submission" date="2024-01" db="EMBL/GenBank/DDBJ databases">
        <title>The genomes of 5 underutilized Papilionoideae crops provide insights into root nodulation and disease resistanc.</title>
        <authorList>
            <person name="Jiang F."/>
        </authorList>
    </citation>
    <scope>NUCLEOTIDE SEQUENCE [LARGE SCALE GENOMIC DNA]</scope>
    <source>
        <strain evidence="8">DUOXIRENSHENG_FW03</strain>
        <tissue evidence="8">Leaves</tissue>
    </source>
</reference>
<comment type="subcellular location">
    <subcellularLocation>
        <location evidence="1">Nucleus</location>
    </subcellularLocation>
</comment>
<dbReference type="EMBL" id="JAYMYS010000008">
    <property type="protein sequence ID" value="KAK7385634.1"/>
    <property type="molecule type" value="Genomic_DNA"/>
</dbReference>
<dbReference type="PANTHER" id="PTHR31391">
    <property type="entry name" value="B3 DOMAIN-CONTAINING PROTEIN OS11G0197600-RELATED"/>
    <property type="match status" value="1"/>
</dbReference>
<keyword evidence="9" id="KW-1185">Reference proteome</keyword>
<dbReference type="CDD" id="cd10017">
    <property type="entry name" value="B3_DNA"/>
    <property type="match status" value="1"/>
</dbReference>
<keyword evidence="5" id="KW-0539">Nucleus</keyword>
<evidence type="ECO:0000313" key="8">
    <source>
        <dbReference type="EMBL" id="KAK7385634.1"/>
    </source>
</evidence>
<evidence type="ECO:0000313" key="9">
    <source>
        <dbReference type="Proteomes" id="UP001386955"/>
    </source>
</evidence>
<evidence type="ECO:0000259" key="7">
    <source>
        <dbReference type="PROSITE" id="PS50863"/>
    </source>
</evidence>
<evidence type="ECO:0000256" key="5">
    <source>
        <dbReference type="ARBA" id="ARBA00023242"/>
    </source>
</evidence>
<dbReference type="InterPro" id="IPR003340">
    <property type="entry name" value="B3_DNA-bd"/>
</dbReference>
<dbReference type="Gene3D" id="2.40.330.10">
    <property type="entry name" value="DNA-binding pseudobarrel domain"/>
    <property type="match status" value="1"/>
</dbReference>
<feature type="compositionally biased region" description="Basic and acidic residues" evidence="6">
    <location>
        <begin position="244"/>
        <end position="255"/>
    </location>
</feature>
<dbReference type="GO" id="GO:0005634">
    <property type="term" value="C:nucleus"/>
    <property type="evidence" value="ECO:0007669"/>
    <property type="project" value="UniProtKB-SubCell"/>
</dbReference>
<dbReference type="AlphaFoldDB" id="A0AAN9X9E6"/>
<feature type="region of interest" description="Disordered" evidence="6">
    <location>
        <begin position="244"/>
        <end position="322"/>
    </location>
</feature>
<feature type="region of interest" description="Disordered" evidence="6">
    <location>
        <begin position="334"/>
        <end position="354"/>
    </location>
</feature>
<keyword evidence="3" id="KW-0238">DNA-binding</keyword>
<dbReference type="InterPro" id="IPR015300">
    <property type="entry name" value="DNA-bd_pseudobarrel_sf"/>
</dbReference>
<protein>
    <recommendedName>
        <fullName evidence="7">TF-B3 domain-containing protein</fullName>
    </recommendedName>
</protein>
<evidence type="ECO:0000256" key="4">
    <source>
        <dbReference type="ARBA" id="ARBA00023163"/>
    </source>
</evidence>
<gene>
    <name evidence="8" type="ORF">VNO78_31382</name>
</gene>
<proteinExistence type="predicted"/>
<feature type="compositionally biased region" description="Basic residues" evidence="6">
    <location>
        <begin position="340"/>
        <end position="354"/>
    </location>
</feature>
<evidence type="ECO:0000256" key="2">
    <source>
        <dbReference type="ARBA" id="ARBA00023015"/>
    </source>
</evidence>
<dbReference type="GO" id="GO:0003677">
    <property type="term" value="F:DNA binding"/>
    <property type="evidence" value="ECO:0007669"/>
    <property type="project" value="UniProtKB-KW"/>
</dbReference>
<accession>A0AAN9X9E6</accession>
<evidence type="ECO:0000256" key="3">
    <source>
        <dbReference type="ARBA" id="ARBA00023125"/>
    </source>
</evidence>
<dbReference type="PROSITE" id="PS50863">
    <property type="entry name" value="B3"/>
    <property type="match status" value="1"/>
</dbReference>
<dbReference type="PANTHER" id="PTHR31391:SF3">
    <property type="entry name" value="B3 DOMAIN-CONTAINING PROTEIN OS05G0481400"/>
    <property type="match status" value="1"/>
</dbReference>
<dbReference type="Proteomes" id="UP001386955">
    <property type="component" value="Unassembled WGS sequence"/>
</dbReference>
<keyword evidence="4" id="KW-0804">Transcription</keyword>
<dbReference type="Pfam" id="PF02362">
    <property type="entry name" value="B3"/>
    <property type="match status" value="1"/>
</dbReference>
<organism evidence="8 9">
    <name type="scientific">Psophocarpus tetragonolobus</name>
    <name type="common">Winged bean</name>
    <name type="synonym">Dolichos tetragonolobus</name>
    <dbReference type="NCBI Taxonomy" id="3891"/>
    <lineage>
        <taxon>Eukaryota</taxon>
        <taxon>Viridiplantae</taxon>
        <taxon>Streptophyta</taxon>
        <taxon>Embryophyta</taxon>
        <taxon>Tracheophyta</taxon>
        <taxon>Spermatophyta</taxon>
        <taxon>Magnoliopsida</taxon>
        <taxon>eudicotyledons</taxon>
        <taxon>Gunneridae</taxon>
        <taxon>Pentapetalae</taxon>
        <taxon>rosids</taxon>
        <taxon>fabids</taxon>
        <taxon>Fabales</taxon>
        <taxon>Fabaceae</taxon>
        <taxon>Papilionoideae</taxon>
        <taxon>50 kb inversion clade</taxon>
        <taxon>NPAAA clade</taxon>
        <taxon>indigoferoid/millettioid clade</taxon>
        <taxon>Phaseoleae</taxon>
        <taxon>Psophocarpus</taxon>
    </lineage>
</organism>
<name>A0AAN9X9E6_PSOTE</name>
<dbReference type="SMART" id="SM01019">
    <property type="entry name" value="B3"/>
    <property type="match status" value="1"/>
</dbReference>
<evidence type="ECO:0000256" key="1">
    <source>
        <dbReference type="ARBA" id="ARBA00004123"/>
    </source>
</evidence>
<evidence type="ECO:0000256" key="6">
    <source>
        <dbReference type="SAM" id="MobiDB-lite"/>
    </source>
</evidence>
<feature type="compositionally biased region" description="Basic and acidic residues" evidence="6">
    <location>
        <begin position="279"/>
        <end position="295"/>
    </location>
</feature>
<dbReference type="InterPro" id="IPR044837">
    <property type="entry name" value="REM16-like"/>
</dbReference>
<dbReference type="SUPFAM" id="SSF101936">
    <property type="entry name" value="DNA-binding pseudobarrel domain"/>
    <property type="match status" value="1"/>
</dbReference>
<keyword evidence="2" id="KW-0805">Transcription regulation</keyword>
<sequence>MAKGCINNTYEEARKQRLEENKKRFQDLGISRISKNLTEVTSSAKKKTPHHLPKLTPKKTNIKVEVVPRRSSRVRNPVCSYREDVSIDLPPLRKRSRSSTWGSYAARPLDEIKEATEEERLCALEAAEALQINLNSSNPSFIKSMVRSHVYSCFWLGLPNKFCEKHLPKTIYNMVLEDENSSEYEAVYIGNRTGLSGGWRAFALDHKLDDGDALIFELIEASRFKIYIVRAFPDSVEEKGKEILEEEGNMRETKSPKAACNLESESKAKKPNLAAKSDSSQEHLPDSSIDNEVKRQGVNPTKKTKFSHGKMQKNGFVQDSESKLEKVELVEEASKCVSQKARKKPARKLFRKKA</sequence>